<evidence type="ECO:0000256" key="8">
    <source>
        <dbReference type="ARBA" id="ARBA00022882"/>
    </source>
</evidence>
<comment type="caution">
    <text evidence="19">The sequence shown here is derived from an EMBL/GenBank/DDBJ whole genome shotgun (WGS) entry which is preliminary data.</text>
</comment>
<dbReference type="PANTHER" id="PTHR45628">
    <property type="entry name" value="VOLTAGE-DEPENDENT CALCIUM CHANNEL TYPE A SUBUNIT ALPHA-1"/>
    <property type="match status" value="1"/>
</dbReference>
<keyword evidence="12" id="KW-0325">Glycoprotein</keyword>
<feature type="transmembrane region" description="Helical" evidence="16">
    <location>
        <begin position="314"/>
        <end position="333"/>
    </location>
</feature>
<feature type="compositionally biased region" description="Basic and acidic residues" evidence="15">
    <location>
        <begin position="78"/>
        <end position="92"/>
    </location>
</feature>
<keyword evidence="9 16" id="KW-1133">Transmembrane helix</keyword>
<evidence type="ECO:0000256" key="14">
    <source>
        <dbReference type="SAM" id="Coils"/>
    </source>
</evidence>
<reference evidence="19" key="1">
    <citation type="submission" date="2023-08" db="EMBL/GenBank/DDBJ databases">
        <authorList>
            <person name="Chen Y."/>
            <person name="Shah S."/>
            <person name="Dougan E. K."/>
            <person name="Thang M."/>
            <person name="Chan C."/>
        </authorList>
    </citation>
    <scope>NUCLEOTIDE SEQUENCE</scope>
</reference>
<dbReference type="PROSITE" id="PS50106">
    <property type="entry name" value="PDZ"/>
    <property type="match status" value="1"/>
</dbReference>
<evidence type="ECO:0000256" key="12">
    <source>
        <dbReference type="ARBA" id="ARBA00023180"/>
    </source>
</evidence>
<dbReference type="PROSITE" id="PS00018">
    <property type="entry name" value="EF_HAND_1"/>
    <property type="match status" value="1"/>
</dbReference>
<dbReference type="InterPro" id="IPR027359">
    <property type="entry name" value="Volt_channel_dom_sf"/>
</dbReference>
<feature type="transmembrane region" description="Helical" evidence="16">
    <location>
        <begin position="452"/>
        <end position="473"/>
    </location>
</feature>
<comment type="subcellular location">
    <subcellularLocation>
        <location evidence="1">Membrane</location>
        <topology evidence="1">Multi-pass membrane protein</topology>
    </subcellularLocation>
</comment>
<dbReference type="InterPro" id="IPR050599">
    <property type="entry name" value="VDCC_alpha-1_subunit"/>
</dbReference>
<dbReference type="SUPFAM" id="SSF50156">
    <property type="entry name" value="PDZ domain-like"/>
    <property type="match status" value="1"/>
</dbReference>
<evidence type="ECO:0000256" key="11">
    <source>
        <dbReference type="ARBA" id="ARBA00023136"/>
    </source>
</evidence>
<sequence>MATFSELVGQIVAVHEEEVSRLERRCADLQEQLYEQRSESQQRTVRQDTPKANRLLGAMGCCFQSPFPLEAPRLKEVRPKKVQIHSEPKDVGSPRAEVPEDSSEAESTEAFYRTFGPDVEQLGFRIAWNALPSVQMLEEGSAAQACGLKNEDVILEINGMETEGKERSELLPKLKERPLELKIQRPAAQATRPVSSLQANLAMYQAHSTNSIFSEPEARAQMDEESREKLGLSPNRSGSMKLGLKKYLEEEDVPETMVTRTVRFLTKVTGNEEHKISRAERLFVAAASFAQWWDGLTEPPRRGWLPDFIEGRSFKSFSAMVIIVNAVVVTWLTDWSLSNGGKNMPPGFEFVDLAFLLFYVVEVSLRLSVNRGYFFVNDNAAWNIFDLLLVVFSSLDVISTWPGAGEETPPNNLGYMRVFRMFKFAKILRTIRIISFVRELSMMLESFRKCMIAMFWGLVLLMFLLYVFALIFAQGVASFLATKDSELLPPEDVAIMMAEFGSVGNSMLSLYMAVTGGNDWNAYYFVMDLMGSFYPAVFLIYTFFFIFALFNILTGVFVERAVAASLPDREELISEERKKLCKQVEELRALFKALDTDGSGMITKHEFLNDMQDARVVSYMHSLGLEMHDAEKFFDIIAENSKEVDIDTFIEHGMSMKGSATALDMQRQLLQTSKVAERLHAWETKHWPRVLRSLRRLEGDDRKSEARPRMQTVSSLRSTQSPRSE</sequence>
<dbReference type="InterPro" id="IPR011992">
    <property type="entry name" value="EF-hand-dom_pair"/>
</dbReference>
<gene>
    <name evidence="19" type="ORF">EVOR1521_LOCUS30125</name>
</gene>
<accession>A0AA36NJ16</accession>
<feature type="transmembrane region" description="Helical" evidence="16">
    <location>
        <begin position="353"/>
        <end position="369"/>
    </location>
</feature>
<dbReference type="InterPro" id="IPR001478">
    <property type="entry name" value="PDZ"/>
</dbReference>
<dbReference type="InterPro" id="IPR018247">
    <property type="entry name" value="EF_Hand_1_Ca_BS"/>
</dbReference>
<evidence type="ECO:0000256" key="16">
    <source>
        <dbReference type="SAM" id="Phobius"/>
    </source>
</evidence>
<proteinExistence type="predicted"/>
<evidence type="ECO:0000259" key="17">
    <source>
        <dbReference type="PROSITE" id="PS50106"/>
    </source>
</evidence>
<evidence type="ECO:0000256" key="1">
    <source>
        <dbReference type="ARBA" id="ARBA00004141"/>
    </source>
</evidence>
<evidence type="ECO:0000256" key="4">
    <source>
        <dbReference type="ARBA" id="ARBA00022568"/>
    </source>
</evidence>
<dbReference type="SUPFAM" id="SSF81324">
    <property type="entry name" value="Voltage-gated potassium channels"/>
    <property type="match status" value="1"/>
</dbReference>
<dbReference type="AlphaFoldDB" id="A0AA36NJ16"/>
<evidence type="ECO:0000256" key="3">
    <source>
        <dbReference type="ARBA" id="ARBA00022553"/>
    </source>
</evidence>
<keyword evidence="4" id="KW-0109">Calcium transport</keyword>
<keyword evidence="5" id="KW-0107">Calcium channel</keyword>
<evidence type="ECO:0000256" key="15">
    <source>
        <dbReference type="SAM" id="MobiDB-lite"/>
    </source>
</evidence>
<dbReference type="SUPFAM" id="SSF47473">
    <property type="entry name" value="EF-hand"/>
    <property type="match status" value="1"/>
</dbReference>
<protein>
    <submittedName>
        <fullName evidence="19">Uncharacterized protein</fullName>
    </submittedName>
</protein>
<dbReference type="Pfam" id="PF00520">
    <property type="entry name" value="Ion_trans"/>
    <property type="match status" value="1"/>
</dbReference>
<dbReference type="InterPro" id="IPR002048">
    <property type="entry name" value="EF_hand_dom"/>
</dbReference>
<dbReference type="Gene3D" id="1.10.287.70">
    <property type="match status" value="1"/>
</dbReference>
<keyword evidence="7" id="KW-0106">Calcium</keyword>
<evidence type="ECO:0000256" key="7">
    <source>
        <dbReference type="ARBA" id="ARBA00022837"/>
    </source>
</evidence>
<dbReference type="SMART" id="SM00054">
    <property type="entry name" value="EFh"/>
    <property type="match status" value="1"/>
</dbReference>
<dbReference type="SMART" id="SM00228">
    <property type="entry name" value="PDZ"/>
    <property type="match status" value="1"/>
</dbReference>
<dbReference type="GO" id="GO:0005509">
    <property type="term" value="F:calcium ion binding"/>
    <property type="evidence" value="ECO:0007669"/>
    <property type="project" value="InterPro"/>
</dbReference>
<dbReference type="GO" id="GO:0008331">
    <property type="term" value="F:high voltage-gated calcium channel activity"/>
    <property type="evidence" value="ECO:0007669"/>
    <property type="project" value="TreeGrafter"/>
</dbReference>
<evidence type="ECO:0000256" key="2">
    <source>
        <dbReference type="ARBA" id="ARBA00022448"/>
    </source>
</evidence>
<keyword evidence="3" id="KW-0597">Phosphoprotein</keyword>
<dbReference type="EMBL" id="CAUJNA010003738">
    <property type="protein sequence ID" value="CAJ1408904.1"/>
    <property type="molecule type" value="Genomic_DNA"/>
</dbReference>
<dbReference type="InterPro" id="IPR005821">
    <property type="entry name" value="Ion_trans_dom"/>
</dbReference>
<dbReference type="PROSITE" id="PS50222">
    <property type="entry name" value="EF_HAND_2"/>
    <property type="match status" value="1"/>
</dbReference>
<keyword evidence="2" id="KW-0813">Transport</keyword>
<dbReference type="Gene3D" id="2.30.42.10">
    <property type="match status" value="1"/>
</dbReference>
<evidence type="ECO:0000313" key="20">
    <source>
        <dbReference type="Proteomes" id="UP001178507"/>
    </source>
</evidence>
<feature type="coiled-coil region" evidence="14">
    <location>
        <begin position="12"/>
        <end position="39"/>
    </location>
</feature>
<keyword evidence="8" id="KW-0851">Voltage-gated channel</keyword>
<evidence type="ECO:0000256" key="6">
    <source>
        <dbReference type="ARBA" id="ARBA00022692"/>
    </source>
</evidence>
<keyword evidence="6 16" id="KW-0812">Transmembrane</keyword>
<evidence type="ECO:0000256" key="9">
    <source>
        <dbReference type="ARBA" id="ARBA00022989"/>
    </source>
</evidence>
<feature type="transmembrane region" description="Helical" evidence="16">
    <location>
        <begin position="493"/>
        <end position="513"/>
    </location>
</feature>
<keyword evidence="13" id="KW-0407">Ion channel</keyword>
<feature type="domain" description="EF-hand" evidence="18">
    <location>
        <begin position="582"/>
        <end position="617"/>
    </location>
</feature>
<feature type="compositionally biased region" description="Basic and acidic residues" evidence="15">
    <location>
        <begin position="699"/>
        <end position="708"/>
    </location>
</feature>
<dbReference type="Gene3D" id="1.20.120.350">
    <property type="entry name" value="Voltage-gated potassium channels. Chain C"/>
    <property type="match status" value="1"/>
</dbReference>
<dbReference type="Proteomes" id="UP001178507">
    <property type="component" value="Unassembled WGS sequence"/>
</dbReference>
<feature type="transmembrane region" description="Helical" evidence="16">
    <location>
        <begin position="533"/>
        <end position="558"/>
    </location>
</feature>
<evidence type="ECO:0000313" key="19">
    <source>
        <dbReference type="EMBL" id="CAJ1408904.1"/>
    </source>
</evidence>
<dbReference type="Gene3D" id="1.10.238.10">
    <property type="entry name" value="EF-hand"/>
    <property type="match status" value="1"/>
</dbReference>
<keyword evidence="14" id="KW-0175">Coiled coil</keyword>
<dbReference type="GO" id="GO:0005891">
    <property type="term" value="C:voltage-gated calcium channel complex"/>
    <property type="evidence" value="ECO:0007669"/>
    <property type="project" value="TreeGrafter"/>
</dbReference>
<dbReference type="GO" id="GO:0098703">
    <property type="term" value="P:calcium ion import across plasma membrane"/>
    <property type="evidence" value="ECO:0007669"/>
    <property type="project" value="TreeGrafter"/>
</dbReference>
<evidence type="ECO:0000256" key="5">
    <source>
        <dbReference type="ARBA" id="ARBA00022673"/>
    </source>
</evidence>
<organism evidence="19 20">
    <name type="scientific">Effrenium voratum</name>
    <dbReference type="NCBI Taxonomy" id="2562239"/>
    <lineage>
        <taxon>Eukaryota</taxon>
        <taxon>Sar</taxon>
        <taxon>Alveolata</taxon>
        <taxon>Dinophyceae</taxon>
        <taxon>Suessiales</taxon>
        <taxon>Symbiodiniaceae</taxon>
        <taxon>Effrenium</taxon>
    </lineage>
</organism>
<name>A0AA36NJ16_9DINO</name>
<evidence type="ECO:0000259" key="18">
    <source>
        <dbReference type="PROSITE" id="PS50222"/>
    </source>
</evidence>
<feature type="domain" description="PDZ" evidence="17">
    <location>
        <begin position="116"/>
        <end position="183"/>
    </location>
</feature>
<feature type="compositionally biased region" description="Polar residues" evidence="15">
    <location>
        <begin position="711"/>
        <end position="725"/>
    </location>
</feature>
<evidence type="ECO:0000256" key="10">
    <source>
        <dbReference type="ARBA" id="ARBA00023065"/>
    </source>
</evidence>
<keyword evidence="20" id="KW-1185">Reference proteome</keyword>
<feature type="region of interest" description="Disordered" evidence="15">
    <location>
        <begin position="699"/>
        <end position="725"/>
    </location>
</feature>
<dbReference type="CDD" id="cd00136">
    <property type="entry name" value="PDZ_canonical"/>
    <property type="match status" value="1"/>
</dbReference>
<evidence type="ECO:0000256" key="13">
    <source>
        <dbReference type="ARBA" id="ARBA00023303"/>
    </source>
</evidence>
<dbReference type="InterPro" id="IPR036034">
    <property type="entry name" value="PDZ_sf"/>
</dbReference>
<feature type="region of interest" description="Disordered" evidence="15">
    <location>
        <begin position="78"/>
        <end position="107"/>
    </location>
</feature>
<keyword evidence="11 16" id="KW-0472">Membrane</keyword>
<dbReference type="PANTHER" id="PTHR45628:SF7">
    <property type="entry name" value="VOLTAGE-DEPENDENT CALCIUM CHANNEL TYPE A SUBUNIT ALPHA-1"/>
    <property type="match status" value="1"/>
</dbReference>
<keyword evidence="10" id="KW-0406">Ion transport</keyword>